<dbReference type="Proteomes" id="UP000672657">
    <property type="component" value="Unassembled WGS sequence"/>
</dbReference>
<keyword evidence="2" id="KW-1185">Reference proteome</keyword>
<comment type="caution">
    <text evidence="1">The sequence shown here is derived from an EMBL/GenBank/DDBJ whole genome shotgun (WGS) entry which is preliminary data.</text>
</comment>
<accession>A0ABN7PPM4</accession>
<evidence type="ECO:0000313" key="2">
    <source>
        <dbReference type="Proteomes" id="UP000672657"/>
    </source>
</evidence>
<dbReference type="RefSeq" id="WP_244873674.1">
    <property type="nucleotide sequence ID" value="NZ_CAJPVI010000001.1"/>
</dbReference>
<evidence type="ECO:0000313" key="1">
    <source>
        <dbReference type="EMBL" id="CAG2129236.1"/>
    </source>
</evidence>
<dbReference type="EMBL" id="CAJPVI010000001">
    <property type="protein sequence ID" value="CAG2129236.1"/>
    <property type="molecule type" value="Genomic_DNA"/>
</dbReference>
<proteinExistence type="predicted"/>
<reference evidence="1 2" key="1">
    <citation type="submission" date="2021-03" db="EMBL/GenBank/DDBJ databases">
        <authorList>
            <person name="Peeters C."/>
        </authorList>
    </citation>
    <scope>NUCLEOTIDE SEQUENCE [LARGE SCALE GENOMIC DNA]</scope>
    <source>
        <strain evidence="1 2">LMG 26411</strain>
    </source>
</reference>
<protein>
    <submittedName>
        <fullName evidence="1">Uncharacterized protein</fullName>
    </submittedName>
</protein>
<organism evidence="1 2">
    <name type="scientific">Cupriavidus numazuensis</name>
    <dbReference type="NCBI Taxonomy" id="221992"/>
    <lineage>
        <taxon>Bacteria</taxon>
        <taxon>Pseudomonadati</taxon>
        <taxon>Pseudomonadota</taxon>
        <taxon>Betaproteobacteria</taxon>
        <taxon>Burkholderiales</taxon>
        <taxon>Burkholderiaceae</taxon>
        <taxon>Cupriavidus</taxon>
    </lineage>
</organism>
<name>A0ABN7PPM4_9BURK</name>
<gene>
    <name evidence="1" type="ORF">LMG26411_00142</name>
</gene>
<sequence length="126" mass="13840">MKVEFVFWRDMSCCKSTRAGMGRACDRGSQLSCAWHWLERVRKPKGLQALQAFARDLLEFWPLSDVFWVFNAGGEMSALALVCAARSASMPAGAAREAYRAALVAATSPEFVATFDVLCEAASVRP</sequence>